<dbReference type="EMBL" id="LT553587">
    <property type="protein sequence ID" value="SAM01692.1"/>
    <property type="molecule type" value="Genomic_DNA"/>
</dbReference>
<evidence type="ECO:0000256" key="8">
    <source>
        <dbReference type="ARBA" id="ARBA00023098"/>
    </source>
</evidence>
<dbReference type="OMA" id="LPNFWEC"/>
<dbReference type="GO" id="GO:0005789">
    <property type="term" value="C:endoplasmic reticulum membrane"/>
    <property type="evidence" value="ECO:0007669"/>
    <property type="project" value="UniProtKB-SubCell"/>
</dbReference>
<dbReference type="GO" id="GO:0106245">
    <property type="term" value="F:L-serine-phosphatidylethanolamine phosphatidyltransferase activity"/>
    <property type="evidence" value="ECO:0007669"/>
    <property type="project" value="InterPro"/>
</dbReference>
<dbReference type="OrthoDB" id="10265393at2759"/>
<keyword evidence="10" id="KW-0594">Phospholipid biosynthesis</keyword>
<evidence type="ECO:0000256" key="3">
    <source>
        <dbReference type="ARBA" id="ARBA00022516"/>
    </source>
</evidence>
<evidence type="ECO:0000256" key="2">
    <source>
        <dbReference type="ARBA" id="ARBA00005189"/>
    </source>
</evidence>
<proteinExistence type="predicted"/>
<keyword evidence="11" id="KW-1208">Phospholipid metabolism</keyword>
<feature type="transmembrane region" description="Helical" evidence="13">
    <location>
        <begin position="28"/>
        <end position="48"/>
    </location>
</feature>
<evidence type="ECO:0008006" key="16">
    <source>
        <dbReference type="Google" id="ProtNLM"/>
    </source>
</evidence>
<comment type="pathway">
    <text evidence="2">Lipid metabolism.</text>
</comment>
<evidence type="ECO:0000256" key="12">
    <source>
        <dbReference type="ARBA" id="ARBA00025707"/>
    </source>
</evidence>
<feature type="transmembrane region" description="Helical" evidence="13">
    <location>
        <begin position="60"/>
        <end position="79"/>
    </location>
</feature>
<evidence type="ECO:0000256" key="7">
    <source>
        <dbReference type="ARBA" id="ARBA00022989"/>
    </source>
</evidence>
<keyword evidence="4" id="KW-0808">Transferase</keyword>
<feature type="transmembrane region" description="Helical" evidence="13">
    <location>
        <begin position="364"/>
        <end position="388"/>
    </location>
</feature>
<dbReference type="GO" id="GO:0006659">
    <property type="term" value="P:phosphatidylserine biosynthetic process"/>
    <property type="evidence" value="ECO:0007669"/>
    <property type="project" value="InterPro"/>
</dbReference>
<dbReference type="PANTHER" id="PTHR15362">
    <property type="entry name" value="PHOSPHATIDYLINOSITOL SYNTHASE"/>
    <property type="match status" value="1"/>
</dbReference>
<feature type="transmembrane region" description="Helical" evidence="13">
    <location>
        <begin position="337"/>
        <end position="358"/>
    </location>
</feature>
<dbReference type="PANTHER" id="PTHR15362:SF7">
    <property type="entry name" value="PHOSPHATIDYLSERINE SYNTHASE 2"/>
    <property type="match status" value="1"/>
</dbReference>
<evidence type="ECO:0000313" key="15">
    <source>
        <dbReference type="Proteomes" id="UP000078561"/>
    </source>
</evidence>
<evidence type="ECO:0000313" key="14">
    <source>
        <dbReference type="EMBL" id="SAM01692.1"/>
    </source>
</evidence>
<evidence type="ECO:0000256" key="9">
    <source>
        <dbReference type="ARBA" id="ARBA00023136"/>
    </source>
</evidence>
<keyword evidence="7 13" id="KW-1133">Transmembrane helix</keyword>
<dbReference type="InParanoid" id="A0A168P3B8"/>
<accession>A0A168P3B8</accession>
<dbReference type="InterPro" id="IPR004277">
    <property type="entry name" value="PSS"/>
</dbReference>
<keyword evidence="9 13" id="KW-0472">Membrane</keyword>
<evidence type="ECO:0000256" key="11">
    <source>
        <dbReference type="ARBA" id="ARBA00023264"/>
    </source>
</evidence>
<keyword evidence="5 13" id="KW-0812">Transmembrane</keyword>
<keyword evidence="3" id="KW-0444">Lipid biosynthesis</keyword>
<evidence type="ECO:0000256" key="1">
    <source>
        <dbReference type="ARBA" id="ARBA00004477"/>
    </source>
</evidence>
<evidence type="ECO:0000256" key="5">
    <source>
        <dbReference type="ARBA" id="ARBA00022692"/>
    </source>
</evidence>
<comment type="subcellular location">
    <subcellularLocation>
        <location evidence="1">Endoplasmic reticulum membrane</location>
        <topology evidence="1">Multi-pass membrane protein</topology>
    </subcellularLocation>
</comment>
<keyword evidence="15" id="KW-1185">Reference proteome</keyword>
<dbReference type="AlphaFoldDB" id="A0A168P3B8"/>
<reference evidence="14" key="1">
    <citation type="submission" date="2016-04" db="EMBL/GenBank/DDBJ databases">
        <authorList>
            <person name="Evans L.H."/>
            <person name="Alamgir A."/>
            <person name="Owens N."/>
            <person name="Weber N.D."/>
            <person name="Virtaneva K."/>
            <person name="Barbian K."/>
            <person name="Babar A."/>
            <person name="Rosenke K."/>
        </authorList>
    </citation>
    <scope>NUCLEOTIDE SEQUENCE [LARGE SCALE GENOMIC DNA]</scope>
    <source>
        <strain evidence="14">CBS 101.48</strain>
    </source>
</reference>
<name>A0A168P3B8_ABSGL</name>
<evidence type="ECO:0000256" key="10">
    <source>
        <dbReference type="ARBA" id="ARBA00023209"/>
    </source>
</evidence>
<comment type="pathway">
    <text evidence="12">Phospholipid metabolism.</text>
</comment>
<evidence type="ECO:0000256" key="6">
    <source>
        <dbReference type="ARBA" id="ARBA00022824"/>
    </source>
</evidence>
<sequence>MADPTLLVKPSGLETKISNTDNNNDDELFHPHTLTALLILLAWLFYAGIRTNHEDTENSVKLGILAAICCFVFIGMLQLRNGPFVRPSIPFWRAILSLSVLYQLFLVFMLFLNKKDARQFMTYFDPALGIELPERSYADNCETSYSNIMAQIDIFVVAHAVGWYGKAMIIRDYWLCWILSVTFELLEYSLEHQLNNFAECWWDHWILDVLLCNWAGIYFGMKTCQYLEVKEYSWVGLRQIKSLRGKAKRAVQQFTPKGWTRFEWKTTSSPKNYFGTLGLMLVFLQCELNCFYLKALLWVPPEHPLNTYRLTLVFLFALPGARDMYQYISDSNTERLGVHAWLFICNIMTESLICLKFSENEFTVPAPMFVKIAWSIILSFLLVIFPFWRFVIYPKKSSAIEGKDE</sequence>
<evidence type="ECO:0000256" key="4">
    <source>
        <dbReference type="ARBA" id="ARBA00022679"/>
    </source>
</evidence>
<evidence type="ECO:0000256" key="13">
    <source>
        <dbReference type="SAM" id="Phobius"/>
    </source>
</evidence>
<dbReference type="Proteomes" id="UP000078561">
    <property type="component" value="Unassembled WGS sequence"/>
</dbReference>
<gene>
    <name evidence="14" type="primary">ABSGL_07441.1 scaffold 8890</name>
</gene>
<protein>
    <recommendedName>
        <fullName evidence="16">Phosphatidylserine synthase 2</fullName>
    </recommendedName>
</protein>
<dbReference type="Pfam" id="PF03034">
    <property type="entry name" value="PSS"/>
    <property type="match status" value="1"/>
</dbReference>
<keyword evidence="8" id="KW-0443">Lipid metabolism</keyword>
<feature type="transmembrane region" description="Helical" evidence="13">
    <location>
        <begin position="91"/>
        <end position="112"/>
    </location>
</feature>
<keyword evidence="6" id="KW-0256">Endoplasmic reticulum</keyword>
<dbReference type="STRING" id="4829.A0A168P3B8"/>
<organism evidence="14">
    <name type="scientific">Absidia glauca</name>
    <name type="common">Pin mould</name>
    <dbReference type="NCBI Taxonomy" id="4829"/>
    <lineage>
        <taxon>Eukaryota</taxon>
        <taxon>Fungi</taxon>
        <taxon>Fungi incertae sedis</taxon>
        <taxon>Mucoromycota</taxon>
        <taxon>Mucoromycotina</taxon>
        <taxon>Mucoromycetes</taxon>
        <taxon>Mucorales</taxon>
        <taxon>Cunninghamellaceae</taxon>
        <taxon>Absidia</taxon>
    </lineage>
</organism>